<dbReference type="InterPro" id="IPR031419">
    <property type="entry name" value="RAD51_interact"/>
</dbReference>
<dbReference type="Proteomes" id="UP000594220">
    <property type="component" value="Unplaced"/>
</dbReference>
<dbReference type="GeneTree" id="ENSGT00470000042500"/>
<evidence type="ECO:0000313" key="3">
    <source>
        <dbReference type="Proteomes" id="UP000594220"/>
    </source>
</evidence>
<protein>
    <submittedName>
        <fullName evidence="2">RAD51 associated protein 2</fullName>
    </submittedName>
</protein>
<feature type="domain" description="RAD51 interacting motif" evidence="1">
    <location>
        <begin position="1321"/>
        <end position="1358"/>
    </location>
</feature>
<dbReference type="PANTHER" id="PTHR39229:SF1">
    <property type="entry name" value="RAD51-ASSOCIATED PROTEIN 2"/>
    <property type="match status" value="1"/>
</dbReference>
<gene>
    <name evidence="2" type="primary">RAD51AP2</name>
</gene>
<evidence type="ECO:0000313" key="2">
    <source>
        <dbReference type="Ensembl" id="ENSCPRP00005007807.1"/>
    </source>
</evidence>
<reference evidence="2" key="1">
    <citation type="submission" date="2025-08" db="UniProtKB">
        <authorList>
            <consortium name="Ensembl"/>
        </authorList>
    </citation>
    <scope>IDENTIFICATION</scope>
</reference>
<organism evidence="2 3">
    <name type="scientific">Crocodylus porosus</name>
    <name type="common">Saltwater crocodile</name>
    <name type="synonym">Estuarine crocodile</name>
    <dbReference type="NCBI Taxonomy" id="8502"/>
    <lineage>
        <taxon>Eukaryota</taxon>
        <taxon>Metazoa</taxon>
        <taxon>Chordata</taxon>
        <taxon>Craniata</taxon>
        <taxon>Vertebrata</taxon>
        <taxon>Euteleostomi</taxon>
        <taxon>Archelosauria</taxon>
        <taxon>Archosauria</taxon>
        <taxon>Crocodylia</taxon>
        <taxon>Longirostres</taxon>
        <taxon>Crocodylidae</taxon>
        <taxon>Crocodylus</taxon>
    </lineage>
</organism>
<dbReference type="Ensembl" id="ENSCPRT00005009177.1">
    <property type="protein sequence ID" value="ENSCPRP00005007807.1"/>
    <property type="gene ID" value="ENSCPRG00005005559.1"/>
</dbReference>
<proteinExistence type="predicted"/>
<accession>A0A7M4EEE0</accession>
<name>A0A7M4EEE0_CROPO</name>
<reference evidence="2" key="2">
    <citation type="submission" date="2025-09" db="UniProtKB">
        <authorList>
            <consortium name="Ensembl"/>
        </authorList>
    </citation>
    <scope>IDENTIFICATION</scope>
</reference>
<dbReference type="Pfam" id="PF15696">
    <property type="entry name" value="RAD51_interact"/>
    <property type="match status" value="1"/>
</dbReference>
<dbReference type="InterPro" id="IPR053355">
    <property type="entry name" value="RAD51-associated"/>
</dbReference>
<evidence type="ECO:0000259" key="1">
    <source>
        <dbReference type="Pfam" id="PF15696"/>
    </source>
</evidence>
<dbReference type="PANTHER" id="PTHR39229">
    <property type="entry name" value="MCG1037962"/>
    <property type="match status" value="1"/>
</dbReference>
<sequence>MSSDETEGYLHPKRIKIENNRKKIEKWEQHQLEQRTLCVGEHTNSSNKYVSEGSYNLSQHAWRLEKESSDIEKKSRTSQFTYFKPWINDKLKCRLLKNKLCTKSWNPENADHNILKDDTLLNECGQLSSTSSYNIWNVNKKWKSLYEIKSFQGELSTNIDKNNNKNSDNELKGKASVSSLNTALFQVKISSQKIDTDEKLKEHQVLDVPFVCNINSVYQETENKDRNNCLKKLPTEENNEQLDNKRKRKSFILPILNSFQSRETLEILHSKFFMNENIRKFPSVSNILNKKSLSSNLKIQEKNIKNQTYVMQREKVYCSQNISEAEKEKLQNDNSAVNASSVHSKCNECNHQSINNQVPGSLAVNVKKMRLANFRYNCDNAECDLMFAENNFEGKKLKNSDSSEEQEQKNLRIHTYIGSGKSQNNICSNSINILKCTLGKVSCKNVEIFNIQNTTIPLITEVLRKEVLSINYDMDYSNYNMNVELMLASTKIIDIKLQLTTHVATAGNCPYNPGQDMPCSRDSCNVLTRKKLSERKICFHDKLLRGFKVWPSYKDVNKYKEADIIISWYLLYEILKSKKQYIILEVVPSICNNSNNSDTQINLQAKLLEYKNVTTITNCAAFFGIISCLHPIEEKCTRVEKYALYCRKQIQFNMSLNNSWTKNTQSQQIYKTYPSICKENISSTLMKNIIYELHHNMRFSRTIAKKEDSYVLTMETLFHKQQGKSPKGRCVTQYSEDIEIHNTVSMFNSEGKDMSLILPADNFDSFCLWKTFWCNTNKIQDLMKIKFRLNYLPSVSQIKIEKLTRKCSNLHKPVVTLKQKKEKKQIKMYNSSNFIMEKLKTLYFILSENKKSKTKILRNRISFTNEARYFFPKFLRTTKKVSIDKKDYCNCRELPRNSCNLATQKCTSFIFDTYEKIPLSTDSEELDQIQFIKHVNSNNEICIEDRKVSSLTNMYCVPDKLNDVLLPGLPPTMVPTCSSLLQQSSQRNKMEYTKDIDPHIYYLENEYKYVNVPASGINFGNISFSGDRQCDTSAFHSGPLPGEDKMKKSGESQCRISLGQDTKIQYEEINSIVQYPAVTNSTVSDNNLYSKTQGEEMTTFSLYEDIQTDSNFGTFNSEPMTMTQNLEYLNEEGKISAKQNYITQKNQKQTEMNGKTAIGLILSHSEDESEICHASGEKLKTHLSIKNNGCLEDVDDSKIKNITEFDLKSKYDLVLEELCVFHEIGKENEKNISKVETNIQGHSFELNNSEEMEEQHLSKSISQKKVCISSPVCGIRAGENVNKQNQSSLMEKIARNGGQEEHESCSSDMPDEELLYTPDKGYYLPHEIVRVHPLKTCNGPIRIGLSRKAKTRQLHPYLK</sequence>
<dbReference type="OMA" id="MNYLIMS"/>
<keyword evidence="3" id="KW-1185">Reference proteome</keyword>
<dbReference type="GO" id="GO:0032991">
    <property type="term" value="C:protein-containing complex"/>
    <property type="evidence" value="ECO:0007669"/>
    <property type="project" value="TreeGrafter"/>
</dbReference>